<evidence type="ECO:0000313" key="2">
    <source>
        <dbReference type="Proteomes" id="UP000006403"/>
    </source>
</evidence>
<comment type="caution">
    <text evidence="1">The sequence shown here is derived from an EMBL/GenBank/DDBJ whole genome shotgun (WGS) entry which is preliminary data.</text>
</comment>
<reference evidence="1 2" key="1">
    <citation type="submission" date="2012-04" db="EMBL/GenBank/DDBJ databases">
        <authorList>
            <person name="Weinstock G."/>
            <person name="Sodergren E."/>
            <person name="Lobos E.A."/>
            <person name="Fulton L."/>
            <person name="Fulton R."/>
            <person name="Courtney L."/>
            <person name="Fronick C."/>
            <person name="O'Laughlin M."/>
            <person name="Godfrey J."/>
            <person name="Wilson R.M."/>
            <person name="Miner T."/>
            <person name="Farmer C."/>
            <person name="Delehaunty K."/>
            <person name="Cordes M."/>
            <person name="Minx P."/>
            <person name="Tomlinson C."/>
            <person name="Chen J."/>
            <person name="Wollam A."/>
            <person name="Pepin K.H."/>
            <person name="Bhonagiri V."/>
            <person name="Zhang X."/>
            <person name="Suruliraj S."/>
            <person name="Warren W."/>
            <person name="Mitreva M."/>
            <person name="Mardis E.R."/>
            <person name="Wilson R.K."/>
        </authorList>
    </citation>
    <scope>NUCLEOTIDE SEQUENCE [LARGE SCALE GENOMIC DNA]</scope>
    <source>
        <strain evidence="1 2">505</strain>
    </source>
</reference>
<protein>
    <submittedName>
        <fullName evidence="1">Uncharacterized protein</fullName>
    </submittedName>
</protein>
<dbReference type="AlphaFoldDB" id="J6Y4X0"/>
<name>J6Y4X0_ENTFC</name>
<accession>J6Y4X0</accession>
<proteinExistence type="predicted"/>
<dbReference type="HOGENOM" id="CLU_3152550_0_0_9"/>
<organism evidence="1 2">
    <name type="scientific">Enterococcus faecium 505</name>
    <dbReference type="NCBI Taxonomy" id="1134806"/>
    <lineage>
        <taxon>Bacteria</taxon>
        <taxon>Bacillati</taxon>
        <taxon>Bacillota</taxon>
        <taxon>Bacilli</taxon>
        <taxon>Lactobacillales</taxon>
        <taxon>Enterococcaceae</taxon>
        <taxon>Enterococcus</taxon>
    </lineage>
</organism>
<dbReference type="EMBL" id="AMBL01000057">
    <property type="protein sequence ID" value="EJY44861.1"/>
    <property type="molecule type" value="Genomic_DNA"/>
</dbReference>
<sequence>MSISSYFLKLTTSVTTSSLNGVQKLASAVISPPNKKYEELLLLAVLIT</sequence>
<dbReference type="Proteomes" id="UP000006403">
    <property type="component" value="Unassembled WGS sequence"/>
</dbReference>
<evidence type="ECO:0000313" key="1">
    <source>
        <dbReference type="EMBL" id="EJY44861.1"/>
    </source>
</evidence>
<gene>
    <name evidence="1" type="ORF">HMPREF1348_01748</name>
</gene>